<dbReference type="EMBL" id="JAQQAF010000016">
    <property type="protein sequence ID" value="KAJ8455998.1"/>
    <property type="molecule type" value="Genomic_DNA"/>
</dbReference>
<name>A0AAV8PU26_ENSVE</name>
<proteinExistence type="predicted"/>
<reference evidence="1 2" key="1">
    <citation type="submission" date="2022-12" db="EMBL/GenBank/DDBJ databases">
        <title>Chromosome-scale assembly of the Ensete ventricosum genome.</title>
        <authorList>
            <person name="Dussert Y."/>
            <person name="Stocks J."/>
            <person name="Wendawek A."/>
            <person name="Woldeyes F."/>
            <person name="Nichols R.A."/>
            <person name="Borrell J.S."/>
        </authorList>
    </citation>
    <scope>NUCLEOTIDE SEQUENCE [LARGE SCALE GENOMIC DNA]</scope>
    <source>
        <strain evidence="2">cv. Maze</strain>
        <tissue evidence="1">Seeds</tissue>
    </source>
</reference>
<sequence length="99" mass="11588">MYSYYSLKIGSPSIPIRKVSSVGRQAASDRLLVGRFEFLFPHFRHENDQRISVVIVTRARHRSRRSLILDEIPKVLWDILFMDGCEKELQFGWFAGFAK</sequence>
<gene>
    <name evidence="1" type="ORF">OPV22_034914</name>
</gene>
<accession>A0AAV8PU26</accession>
<comment type="caution">
    <text evidence="1">The sequence shown here is derived from an EMBL/GenBank/DDBJ whole genome shotgun (WGS) entry which is preliminary data.</text>
</comment>
<evidence type="ECO:0000313" key="1">
    <source>
        <dbReference type="EMBL" id="KAJ8455998.1"/>
    </source>
</evidence>
<dbReference type="AlphaFoldDB" id="A0AAV8PU26"/>
<dbReference type="Proteomes" id="UP001222027">
    <property type="component" value="Unassembled WGS sequence"/>
</dbReference>
<keyword evidence="2" id="KW-1185">Reference proteome</keyword>
<protein>
    <submittedName>
        <fullName evidence="1">Uncharacterized protein</fullName>
    </submittedName>
</protein>
<evidence type="ECO:0000313" key="2">
    <source>
        <dbReference type="Proteomes" id="UP001222027"/>
    </source>
</evidence>
<organism evidence="1 2">
    <name type="scientific">Ensete ventricosum</name>
    <name type="common">Abyssinian banana</name>
    <name type="synonym">Musa ensete</name>
    <dbReference type="NCBI Taxonomy" id="4639"/>
    <lineage>
        <taxon>Eukaryota</taxon>
        <taxon>Viridiplantae</taxon>
        <taxon>Streptophyta</taxon>
        <taxon>Embryophyta</taxon>
        <taxon>Tracheophyta</taxon>
        <taxon>Spermatophyta</taxon>
        <taxon>Magnoliopsida</taxon>
        <taxon>Liliopsida</taxon>
        <taxon>Zingiberales</taxon>
        <taxon>Musaceae</taxon>
        <taxon>Ensete</taxon>
    </lineage>
</organism>